<feature type="transmembrane region" description="Helical" evidence="5">
    <location>
        <begin position="236"/>
        <end position="261"/>
    </location>
</feature>
<comment type="subcellular location">
    <subcellularLocation>
        <location evidence="1">Membrane</location>
        <topology evidence="1">Multi-pass membrane protein</topology>
    </subcellularLocation>
</comment>
<evidence type="ECO:0000256" key="1">
    <source>
        <dbReference type="ARBA" id="ARBA00004141"/>
    </source>
</evidence>
<feature type="transmembrane region" description="Helical" evidence="5">
    <location>
        <begin position="267"/>
        <end position="288"/>
    </location>
</feature>
<dbReference type="Pfam" id="PF01544">
    <property type="entry name" value="CorA"/>
    <property type="match status" value="1"/>
</dbReference>
<dbReference type="RefSeq" id="WP_193864984.1">
    <property type="nucleotide sequence ID" value="NZ_JADEYR010000002.1"/>
</dbReference>
<reference evidence="6 7" key="1">
    <citation type="submission" date="2020-10" db="EMBL/GenBank/DDBJ databases">
        <title>Draft genome and description of Brachybacterium epidermidis sp nov.</title>
        <authorList>
            <person name="Boxberger M."/>
            <person name="La Scola B."/>
        </authorList>
    </citation>
    <scope>NUCLEOTIDE SEQUENCE [LARGE SCALE GENOMIC DNA]</scope>
    <source>
        <strain evidence="6 7">Marseille-Q2903</strain>
    </source>
</reference>
<comment type="caution">
    <text evidence="6">The sequence shown here is derived from an EMBL/GenBank/DDBJ whole genome shotgun (WGS) entry which is preliminary data.</text>
</comment>
<keyword evidence="2 5" id="KW-0812">Transmembrane</keyword>
<keyword evidence="4 5" id="KW-0472">Membrane</keyword>
<keyword evidence="7" id="KW-1185">Reference proteome</keyword>
<evidence type="ECO:0000313" key="7">
    <source>
        <dbReference type="Proteomes" id="UP000644727"/>
    </source>
</evidence>
<name>A0ABR9W1M5_9MICO</name>
<proteinExistence type="predicted"/>
<gene>
    <name evidence="6" type="ORF">IOE58_03125</name>
</gene>
<accession>A0ABR9W1M5</accession>
<dbReference type="InterPro" id="IPR002523">
    <property type="entry name" value="MgTranspt_CorA/ZnTranspt_ZntB"/>
</dbReference>
<dbReference type="InterPro" id="IPR045863">
    <property type="entry name" value="CorA_TM1_TM2"/>
</dbReference>
<dbReference type="SUPFAM" id="SSF144083">
    <property type="entry name" value="Magnesium transport protein CorA, transmembrane region"/>
    <property type="match status" value="1"/>
</dbReference>
<sequence length="296" mass="32630">MQILQDDDTRTAQDGEFIALSRGFDTRLTAWAAGQLDLADSIRAHTRHGRTPRRPALSIGEASAHLLLFTFRADSDPSPIHLLVARDGMLIVADGDDLDRIRDRLHAPSTSPSPDLWAIVIDLVHQLALHTQDVLDDMVERSRRLEVRAAGFTSAPERKAIAELRNHLFSIQEISDTQHRLMAPDGDLAQCLSSGQRRQLRRSANAVDAVRSRATQQYARLGDVLQQQGTIISERLTFVATIFLPLNLAAGFFGTNFGWLVDRIGSLSAFLALGVALPLLLVLVTIVLTHRVARSS</sequence>
<dbReference type="EMBL" id="JADEYR010000002">
    <property type="protein sequence ID" value="MBE9403228.1"/>
    <property type="molecule type" value="Genomic_DNA"/>
</dbReference>
<evidence type="ECO:0000313" key="6">
    <source>
        <dbReference type="EMBL" id="MBE9403228.1"/>
    </source>
</evidence>
<dbReference type="Gene3D" id="1.20.58.340">
    <property type="entry name" value="Magnesium transport protein CorA, transmembrane region"/>
    <property type="match status" value="1"/>
</dbReference>
<evidence type="ECO:0000256" key="3">
    <source>
        <dbReference type="ARBA" id="ARBA00022989"/>
    </source>
</evidence>
<organism evidence="6 7">
    <name type="scientific">Brachybacterium epidermidis</name>
    <dbReference type="NCBI Taxonomy" id="2781983"/>
    <lineage>
        <taxon>Bacteria</taxon>
        <taxon>Bacillati</taxon>
        <taxon>Actinomycetota</taxon>
        <taxon>Actinomycetes</taxon>
        <taxon>Micrococcales</taxon>
        <taxon>Dermabacteraceae</taxon>
        <taxon>Brachybacterium</taxon>
    </lineage>
</organism>
<evidence type="ECO:0000256" key="5">
    <source>
        <dbReference type="SAM" id="Phobius"/>
    </source>
</evidence>
<evidence type="ECO:0000256" key="4">
    <source>
        <dbReference type="ARBA" id="ARBA00023136"/>
    </source>
</evidence>
<dbReference type="Proteomes" id="UP000644727">
    <property type="component" value="Unassembled WGS sequence"/>
</dbReference>
<evidence type="ECO:0000256" key="2">
    <source>
        <dbReference type="ARBA" id="ARBA00022692"/>
    </source>
</evidence>
<keyword evidence="3 5" id="KW-1133">Transmembrane helix</keyword>
<protein>
    <submittedName>
        <fullName evidence="6">Magnesium transporter CorA family protein</fullName>
    </submittedName>
</protein>